<gene>
    <name evidence="1" type="ORF">BDD14_2784</name>
</gene>
<sequence>MASYSVEGRPARGAKAFYVTVALAMKLYNLGVMEGQSGKTLKMNHIPRKSFFRRIREADP</sequence>
<dbReference type="Proteomes" id="UP000292958">
    <property type="component" value="Unassembled WGS sequence"/>
</dbReference>
<evidence type="ECO:0000313" key="1">
    <source>
        <dbReference type="EMBL" id="RZU41276.1"/>
    </source>
</evidence>
<proteinExistence type="predicted"/>
<accession>A0A4V2G4L3</accession>
<protein>
    <submittedName>
        <fullName evidence="1">Uncharacterized protein</fullName>
    </submittedName>
</protein>
<dbReference type="EMBL" id="SHKW01000001">
    <property type="protein sequence ID" value="RZU41276.1"/>
    <property type="molecule type" value="Genomic_DNA"/>
</dbReference>
<reference evidence="1 2" key="1">
    <citation type="submission" date="2019-02" db="EMBL/GenBank/DDBJ databases">
        <title>Genomic Encyclopedia of Archaeal and Bacterial Type Strains, Phase II (KMG-II): from individual species to whole genera.</title>
        <authorList>
            <person name="Goeker M."/>
        </authorList>
    </citation>
    <scope>NUCLEOTIDE SEQUENCE [LARGE SCALE GENOMIC DNA]</scope>
    <source>
        <strain evidence="1 2">DSM 18101</strain>
    </source>
</reference>
<evidence type="ECO:0000313" key="2">
    <source>
        <dbReference type="Proteomes" id="UP000292958"/>
    </source>
</evidence>
<keyword evidence="2" id="KW-1185">Reference proteome</keyword>
<comment type="caution">
    <text evidence="1">The sequence shown here is derived from an EMBL/GenBank/DDBJ whole genome shotgun (WGS) entry which is preliminary data.</text>
</comment>
<name>A0A4V2G4L3_9BACT</name>
<dbReference type="AlphaFoldDB" id="A0A4V2G4L3"/>
<organism evidence="1 2">
    <name type="scientific">Edaphobacter modestus</name>
    <dbReference type="NCBI Taxonomy" id="388466"/>
    <lineage>
        <taxon>Bacteria</taxon>
        <taxon>Pseudomonadati</taxon>
        <taxon>Acidobacteriota</taxon>
        <taxon>Terriglobia</taxon>
        <taxon>Terriglobales</taxon>
        <taxon>Acidobacteriaceae</taxon>
        <taxon>Edaphobacter</taxon>
    </lineage>
</organism>